<dbReference type="EMBL" id="VUJU01005868">
    <property type="protein sequence ID" value="KAF0750053.1"/>
    <property type="molecule type" value="Genomic_DNA"/>
</dbReference>
<dbReference type="InterPro" id="IPR013083">
    <property type="entry name" value="Znf_RING/FYVE/PHD"/>
</dbReference>
<dbReference type="Pfam" id="PF13920">
    <property type="entry name" value="zf-C3HC4_3"/>
    <property type="match status" value="1"/>
</dbReference>
<reference evidence="1 2" key="1">
    <citation type="submission" date="2019-08" db="EMBL/GenBank/DDBJ databases">
        <title>Whole genome of Aphis craccivora.</title>
        <authorList>
            <person name="Voronova N.V."/>
            <person name="Shulinski R.S."/>
            <person name="Bandarenka Y.V."/>
            <person name="Zhorov D.G."/>
            <person name="Warner D."/>
        </authorList>
    </citation>
    <scope>NUCLEOTIDE SEQUENCE [LARGE SCALE GENOMIC DNA]</scope>
    <source>
        <strain evidence="1">180601</strain>
        <tissue evidence="1">Whole Body</tissue>
    </source>
</reference>
<sequence>MKFQFGQKLKEIWILKLKKKCIYLIVIQDRYGLLKNLKKTLGIEPLEKKIETPILSETENSSSEEDCDSMCSNGDQFSLDIPYDVYRKMKLVTMEYSSGNKKRKYCVLEQGVWSNIIYDYFFSAYDFFLTFNAVCKDEACKSNLKGVAEKNPLEGQSLKIIITTKYTRGIPHNYKIKRHLNGRKRIEVGDELQKFISNIWSRNEMRKKCEFGDICPLNIYSGPVLRKIKQEIRNNKLGIEINNPIQSLIKLKHTTPYAGFIHLISADPFMVHYWSPYQMAMYKETLKISKNKLRLCIDATGGLVKKIRRTTQDVTSAHIFLYLVVLHDGIIQVPVCQMLSEIQDIPSITYWLSEWVRAGAPYPSEVVVYHSNAFIGAVTHTFTILTKSQYCEKSLRVLQSNFNDSDLSVYVRLDIAHFIKMICQWKCFKKNGNTKVKDLYVRGIILLTKTQTMEQFAQILMKIVVISTSETDGNIKNTSINTNVEIFRNDLCCLIENDQDYKTKYVEFNEYRENIDEEDYDVKCQSEFLSEIDIFINRIKNKAEDHFTQGDRFWLRKIGPQLISVYKKKFKTNNNIESFHNKLRQTFQTSHPNIWAILSNICKLNLTRNSRSKYLANDLRIITASRQLRQGLITIKMFLLKCSYSVASYEERMRAMELNINEENALNNVFLPEGQGNQNDEELAFEDGPQDMNSENVIYNEADFIIPEDLELAIWDETYGNDEVIEVPYYAHVPKNIDVFSLQNEEEMCIVCRDSPRTHALIPCGHKVMCIDCVPNYNMNGVLFIVQSLQLKKHKKKLYYFTKNMVNRPVVTFHNSQVP</sequence>
<feature type="non-terminal residue" evidence="1">
    <location>
        <position position="819"/>
    </location>
</feature>
<keyword evidence="2" id="KW-1185">Reference proteome</keyword>
<protein>
    <submittedName>
        <fullName evidence="1">Uncharacterized protein</fullName>
    </submittedName>
</protein>
<dbReference type="AlphaFoldDB" id="A0A6G0Y6U3"/>
<comment type="caution">
    <text evidence="1">The sequence shown here is derived from an EMBL/GenBank/DDBJ whole genome shotgun (WGS) entry which is preliminary data.</text>
</comment>
<organism evidence="1 2">
    <name type="scientific">Aphis craccivora</name>
    <name type="common">Cowpea aphid</name>
    <dbReference type="NCBI Taxonomy" id="307492"/>
    <lineage>
        <taxon>Eukaryota</taxon>
        <taxon>Metazoa</taxon>
        <taxon>Ecdysozoa</taxon>
        <taxon>Arthropoda</taxon>
        <taxon>Hexapoda</taxon>
        <taxon>Insecta</taxon>
        <taxon>Pterygota</taxon>
        <taxon>Neoptera</taxon>
        <taxon>Paraneoptera</taxon>
        <taxon>Hemiptera</taxon>
        <taxon>Sternorrhyncha</taxon>
        <taxon>Aphidomorpha</taxon>
        <taxon>Aphidoidea</taxon>
        <taxon>Aphididae</taxon>
        <taxon>Aphidini</taxon>
        <taxon>Aphis</taxon>
        <taxon>Aphis</taxon>
    </lineage>
</organism>
<accession>A0A6G0Y6U3</accession>
<name>A0A6G0Y6U3_APHCR</name>
<dbReference type="Proteomes" id="UP000478052">
    <property type="component" value="Unassembled WGS sequence"/>
</dbReference>
<gene>
    <name evidence="1" type="ORF">FWK35_00015678</name>
</gene>
<proteinExistence type="predicted"/>
<evidence type="ECO:0000313" key="1">
    <source>
        <dbReference type="EMBL" id="KAF0750053.1"/>
    </source>
</evidence>
<dbReference type="Gene3D" id="3.30.40.10">
    <property type="entry name" value="Zinc/RING finger domain, C3HC4 (zinc finger)"/>
    <property type="match status" value="1"/>
</dbReference>
<evidence type="ECO:0000313" key="2">
    <source>
        <dbReference type="Proteomes" id="UP000478052"/>
    </source>
</evidence>
<dbReference type="OrthoDB" id="7418187at2759"/>